<dbReference type="EMBL" id="LJSK01000024">
    <property type="protein sequence ID" value="KPI89426.1"/>
    <property type="molecule type" value="Genomic_DNA"/>
</dbReference>
<dbReference type="SUPFAM" id="SSF52087">
    <property type="entry name" value="CRAL/TRIO domain"/>
    <property type="match status" value="1"/>
</dbReference>
<feature type="compositionally biased region" description="Polar residues" evidence="1">
    <location>
        <begin position="517"/>
        <end position="526"/>
    </location>
</feature>
<feature type="region of interest" description="Disordered" evidence="1">
    <location>
        <begin position="473"/>
        <end position="526"/>
    </location>
</feature>
<dbReference type="CDD" id="cd00170">
    <property type="entry name" value="SEC14"/>
    <property type="match status" value="1"/>
</dbReference>
<sequence>MSADQPPQKRIHREAVILAEAKEALGLPVTRPAAFPFTPRTPASNNADGHAAAALATPAADTTAREIYETYGLSMTAINAYLLRYLRSKHLSVDDALAKLRRRRVFERTLPTISVTPVIVAALRSGALHLLGNDLEGRPVLYVNMSALTLPTLELDEAQRLLVILLEFMQAQCLLQNNKEDAEARHQRAVAASSGKQARAQTVQEAEREATCHLQQFTLLINEENAPWGTYETFFRYSNTFFSMFPKYYPMMLGTILVLGASFEVRMAIKACVGSSPDDVRDAVRMIDRPDLSRFMHPHTIPVELGGQNRVAGSAMNFSEAVLRHWFTLTSQMESENTFSPSLATSAVEASAVRAAAAGSSCERRNGGVGSEGECERRAHYQRPLYVPPPPLDTTQQHISRQRQAIELQHLSGVVAEGVLAGRGTRGRTANQHREVHRSTAAGSSSIREGNGALVDGNTLLTLPLLLRKERKGNTATRTRTDEHTDDGVCSELLGGDHDEDHDNEPANDLSEDANELSGSPYTNGGVTTNQMFTAASLSIGSEAETDFNNTFSGGGAFTSTAGRSVTPEEVSHFTADPDAAIAALRRERRRREQVEQALQFRDLGVMLDMRNASTIEKELAALHQDLNVLVAEVLLKADAAKRRHQDPPTLHQLLDMTLNAFEGATSTPSTVPAMALAQPCQREAVSSNCCSFM</sequence>
<dbReference type="Proteomes" id="UP000038009">
    <property type="component" value="Unassembled WGS sequence"/>
</dbReference>
<dbReference type="AlphaFoldDB" id="A0A0N0P818"/>
<accession>A0A0N0P818</accession>
<dbReference type="InterPro" id="IPR036865">
    <property type="entry name" value="CRAL-TRIO_dom_sf"/>
</dbReference>
<dbReference type="VEuPathDB" id="TriTrypDB:Lsey_0024_0190"/>
<dbReference type="Pfam" id="PF00650">
    <property type="entry name" value="CRAL_TRIO"/>
    <property type="match status" value="1"/>
</dbReference>
<evidence type="ECO:0000313" key="3">
    <source>
        <dbReference type="EMBL" id="KPI89426.1"/>
    </source>
</evidence>
<dbReference type="PROSITE" id="PS50191">
    <property type="entry name" value="CRAL_TRIO"/>
    <property type="match status" value="1"/>
</dbReference>
<dbReference type="InterPro" id="IPR053012">
    <property type="entry name" value="ER-organelle_contact"/>
</dbReference>
<evidence type="ECO:0000313" key="4">
    <source>
        <dbReference type="Proteomes" id="UP000038009"/>
    </source>
</evidence>
<protein>
    <recommendedName>
        <fullName evidence="2">CRAL-TRIO domain-containing protein</fullName>
    </recommendedName>
</protein>
<feature type="region of interest" description="Disordered" evidence="1">
    <location>
        <begin position="425"/>
        <end position="451"/>
    </location>
</feature>
<proteinExistence type="predicted"/>
<feature type="compositionally biased region" description="Basic and acidic residues" evidence="1">
    <location>
        <begin position="495"/>
        <end position="505"/>
    </location>
</feature>
<dbReference type="PANTHER" id="PTHR46384:SF1">
    <property type="entry name" value="MOTILE SPERM DOMAIN-CONTAINING PROTEIN 2"/>
    <property type="match status" value="1"/>
</dbReference>
<evidence type="ECO:0000256" key="1">
    <source>
        <dbReference type="SAM" id="MobiDB-lite"/>
    </source>
</evidence>
<dbReference type="OrthoDB" id="43460at2759"/>
<reference evidence="3 4" key="1">
    <citation type="journal article" date="2015" name="PLoS Pathog.">
        <title>Leptomonas seymouri: Adaptations to the Dixenous Life Cycle Analyzed by Genome Sequencing, Transcriptome Profiling and Co-infection with Leishmania donovani.</title>
        <authorList>
            <person name="Kraeva N."/>
            <person name="Butenko A."/>
            <person name="Hlavacova J."/>
            <person name="Kostygov A."/>
            <person name="Myskova J."/>
            <person name="Grybchuk D."/>
            <person name="Lestinova T."/>
            <person name="Votypka J."/>
            <person name="Volf P."/>
            <person name="Opperdoes F."/>
            <person name="Flegontov P."/>
            <person name="Lukes J."/>
            <person name="Yurchenko V."/>
        </authorList>
    </citation>
    <scope>NUCLEOTIDE SEQUENCE [LARGE SCALE GENOMIC DNA]</scope>
    <source>
        <strain evidence="3 4">ATCC 30220</strain>
    </source>
</reference>
<keyword evidence="4" id="KW-1185">Reference proteome</keyword>
<evidence type="ECO:0000259" key="2">
    <source>
        <dbReference type="PROSITE" id="PS50191"/>
    </source>
</evidence>
<organism evidence="3 4">
    <name type="scientific">Leptomonas seymouri</name>
    <dbReference type="NCBI Taxonomy" id="5684"/>
    <lineage>
        <taxon>Eukaryota</taxon>
        <taxon>Discoba</taxon>
        <taxon>Euglenozoa</taxon>
        <taxon>Kinetoplastea</taxon>
        <taxon>Metakinetoplastina</taxon>
        <taxon>Trypanosomatida</taxon>
        <taxon>Trypanosomatidae</taxon>
        <taxon>Leishmaniinae</taxon>
        <taxon>Leptomonas</taxon>
    </lineage>
</organism>
<dbReference type="InterPro" id="IPR001251">
    <property type="entry name" value="CRAL-TRIO_dom"/>
</dbReference>
<dbReference type="PANTHER" id="PTHR46384">
    <property type="entry name" value="MOTILE SPERM DOMAIN-CONTAINING PROTEIN 2"/>
    <property type="match status" value="1"/>
</dbReference>
<dbReference type="GO" id="GO:0140284">
    <property type="term" value="C:endoplasmic reticulum-endosome membrane contact site"/>
    <property type="evidence" value="ECO:0007669"/>
    <property type="project" value="TreeGrafter"/>
</dbReference>
<dbReference type="GO" id="GO:0012505">
    <property type="term" value="C:endomembrane system"/>
    <property type="evidence" value="ECO:0007669"/>
    <property type="project" value="TreeGrafter"/>
</dbReference>
<name>A0A0N0P818_LEPSE</name>
<dbReference type="OMA" id="KADLPRY"/>
<gene>
    <name evidence="3" type="ORF">ABL78_1462</name>
</gene>
<comment type="caution">
    <text evidence="3">The sequence shown here is derived from an EMBL/GenBank/DDBJ whole genome shotgun (WGS) entry which is preliminary data.</text>
</comment>
<dbReference type="Gene3D" id="3.40.525.10">
    <property type="entry name" value="CRAL-TRIO lipid binding domain"/>
    <property type="match status" value="1"/>
</dbReference>
<feature type="domain" description="CRAL-TRIO" evidence="2">
    <location>
        <begin position="116"/>
        <end position="313"/>
    </location>
</feature>